<evidence type="ECO:0000313" key="2">
    <source>
        <dbReference type="Proteomes" id="UP001221757"/>
    </source>
</evidence>
<name>A0AAD7GZG7_MYCRO</name>
<evidence type="ECO:0000313" key="1">
    <source>
        <dbReference type="EMBL" id="KAJ7708776.1"/>
    </source>
</evidence>
<dbReference type="EMBL" id="JARKIE010000003">
    <property type="protein sequence ID" value="KAJ7708776.1"/>
    <property type="molecule type" value="Genomic_DNA"/>
</dbReference>
<proteinExistence type="predicted"/>
<accession>A0AAD7GZG7</accession>
<gene>
    <name evidence="1" type="ORF">B0H17DRAFT_1324901</name>
</gene>
<reference evidence="1" key="1">
    <citation type="submission" date="2023-03" db="EMBL/GenBank/DDBJ databases">
        <title>Massive genome expansion in bonnet fungi (Mycena s.s.) driven by repeated elements and novel gene families across ecological guilds.</title>
        <authorList>
            <consortium name="Lawrence Berkeley National Laboratory"/>
            <person name="Harder C.B."/>
            <person name="Miyauchi S."/>
            <person name="Viragh M."/>
            <person name="Kuo A."/>
            <person name="Thoen E."/>
            <person name="Andreopoulos B."/>
            <person name="Lu D."/>
            <person name="Skrede I."/>
            <person name="Drula E."/>
            <person name="Henrissat B."/>
            <person name="Morin E."/>
            <person name="Kohler A."/>
            <person name="Barry K."/>
            <person name="LaButti K."/>
            <person name="Morin E."/>
            <person name="Salamov A."/>
            <person name="Lipzen A."/>
            <person name="Mereny Z."/>
            <person name="Hegedus B."/>
            <person name="Baldrian P."/>
            <person name="Stursova M."/>
            <person name="Weitz H."/>
            <person name="Taylor A."/>
            <person name="Grigoriev I.V."/>
            <person name="Nagy L.G."/>
            <person name="Martin F."/>
            <person name="Kauserud H."/>
        </authorList>
    </citation>
    <scope>NUCLEOTIDE SEQUENCE</scope>
    <source>
        <strain evidence="1">CBHHK067</strain>
    </source>
</reference>
<comment type="caution">
    <text evidence="1">The sequence shown here is derived from an EMBL/GenBank/DDBJ whole genome shotgun (WGS) entry which is preliminary data.</text>
</comment>
<protein>
    <submittedName>
        <fullName evidence="1">Uncharacterized protein</fullName>
    </submittedName>
</protein>
<dbReference type="Proteomes" id="UP001221757">
    <property type="component" value="Unassembled WGS sequence"/>
</dbReference>
<dbReference type="AlphaFoldDB" id="A0AAD7GZG7"/>
<keyword evidence="2" id="KW-1185">Reference proteome</keyword>
<sequence>MLCVRQCMDTLTTLDITGEYLNFEVVQDILLTIADRPLRNLNVGVTCLSPQLVDLLAEYLPILTKLSLRIRAVSADRHEPPMFIGASRMQKQSQVERFRAEMATREYEGWGLREVGVWKYTSKLQYQGWCVDILRDSLGQD</sequence>
<organism evidence="1 2">
    <name type="scientific">Mycena rosella</name>
    <name type="common">Pink bonnet</name>
    <name type="synonym">Agaricus rosellus</name>
    <dbReference type="NCBI Taxonomy" id="1033263"/>
    <lineage>
        <taxon>Eukaryota</taxon>
        <taxon>Fungi</taxon>
        <taxon>Dikarya</taxon>
        <taxon>Basidiomycota</taxon>
        <taxon>Agaricomycotina</taxon>
        <taxon>Agaricomycetes</taxon>
        <taxon>Agaricomycetidae</taxon>
        <taxon>Agaricales</taxon>
        <taxon>Marasmiineae</taxon>
        <taxon>Mycenaceae</taxon>
        <taxon>Mycena</taxon>
    </lineage>
</organism>